<dbReference type="PANTHER" id="PTHR43343:SF3">
    <property type="entry name" value="PROTEASE DO-LIKE 8, CHLOROPLASTIC"/>
    <property type="match status" value="1"/>
</dbReference>
<dbReference type="SMART" id="SM00228">
    <property type="entry name" value="PDZ"/>
    <property type="match status" value="1"/>
</dbReference>
<evidence type="ECO:0000256" key="3">
    <source>
        <dbReference type="ARBA" id="ARBA00022801"/>
    </source>
</evidence>
<dbReference type="InterPro" id="IPR009003">
    <property type="entry name" value="Peptidase_S1_PA"/>
</dbReference>
<dbReference type="InterPro" id="IPR051201">
    <property type="entry name" value="Chloro_Bact_Ser_Proteases"/>
</dbReference>
<keyword evidence="3" id="KW-0378">Hydrolase</keyword>
<dbReference type="Gene3D" id="2.30.42.10">
    <property type="match status" value="1"/>
</dbReference>
<dbReference type="InterPro" id="IPR006311">
    <property type="entry name" value="TAT_signal"/>
</dbReference>
<comment type="similarity">
    <text evidence="1">Belongs to the peptidase S1C family.</text>
</comment>
<dbReference type="Proteomes" id="UP001224392">
    <property type="component" value="Unassembled WGS sequence"/>
</dbReference>
<evidence type="ECO:0000259" key="4">
    <source>
        <dbReference type="PROSITE" id="PS50106"/>
    </source>
</evidence>
<dbReference type="Pfam" id="PF13180">
    <property type="entry name" value="PDZ_2"/>
    <property type="match status" value="1"/>
</dbReference>
<dbReference type="PRINTS" id="PR00834">
    <property type="entry name" value="PROTEASES2C"/>
</dbReference>
<keyword evidence="6" id="KW-1185">Reference proteome</keyword>
<dbReference type="InterPro" id="IPR001940">
    <property type="entry name" value="Peptidase_S1C"/>
</dbReference>
<dbReference type="SUPFAM" id="SSF50494">
    <property type="entry name" value="Trypsin-like serine proteases"/>
    <property type="match status" value="1"/>
</dbReference>
<dbReference type="RefSeq" id="WP_285762961.1">
    <property type="nucleotide sequence ID" value="NZ_BSYJ01000002.1"/>
</dbReference>
<dbReference type="PROSITE" id="PS51318">
    <property type="entry name" value="TAT"/>
    <property type="match status" value="1"/>
</dbReference>
<evidence type="ECO:0000256" key="1">
    <source>
        <dbReference type="ARBA" id="ARBA00010541"/>
    </source>
</evidence>
<dbReference type="PANTHER" id="PTHR43343">
    <property type="entry name" value="PEPTIDASE S12"/>
    <property type="match status" value="1"/>
</dbReference>
<dbReference type="InterPro" id="IPR036034">
    <property type="entry name" value="PDZ_sf"/>
</dbReference>
<evidence type="ECO:0000313" key="5">
    <source>
        <dbReference type="EMBL" id="GMG86434.1"/>
    </source>
</evidence>
<feature type="domain" description="PDZ" evidence="4">
    <location>
        <begin position="255"/>
        <end position="352"/>
    </location>
</feature>
<proteinExistence type="inferred from homology"/>
<dbReference type="SUPFAM" id="SSF50156">
    <property type="entry name" value="PDZ domain-like"/>
    <property type="match status" value="1"/>
</dbReference>
<sequence length="365" mass="39018">MPRVNHTLTALRGGFLSLATAIGAIVALLSTLILPAAAQAGQFSTDDEKNTIEVFNFASPAVVYVTNETLVRDRWTLQVQRVPRGAGTGFVWDDQGHIVTNFHVVEGARRLTITLQDQSEWPALVVGLAPDKDLAVLKIEAPAEKLKGLPLGNSADLTVGRKVLAIGNPFGLDTTLTVGVVSALGREIEAPNQRRIRNVIQTDAAINPGNSGGPLLDSSGNLIGVNTAIYSPSGASVGIGFAIPVNTVREIVPELIEYGRLVRPILGIESAPDQWARRYGVQGVPIMRVAPGLPADRAGLRGAARGRYGSLQLGDIITAIDDQQVRNYDDLLTALEQHEVGDQVSIEYLRDGTRQRTSLKLAPPQ</sequence>
<dbReference type="EMBL" id="BSYJ01000002">
    <property type="protein sequence ID" value="GMG86434.1"/>
    <property type="molecule type" value="Genomic_DNA"/>
</dbReference>
<accession>A0ABQ6LWI8</accession>
<evidence type="ECO:0000256" key="2">
    <source>
        <dbReference type="ARBA" id="ARBA00022670"/>
    </source>
</evidence>
<gene>
    <name evidence="5" type="ORF">MNKW57_07550</name>
</gene>
<dbReference type="PROSITE" id="PS50106">
    <property type="entry name" value="PDZ"/>
    <property type="match status" value="1"/>
</dbReference>
<comment type="caution">
    <text evidence="5">The sequence shown here is derived from an EMBL/GenBank/DDBJ whole genome shotgun (WGS) entry which is preliminary data.</text>
</comment>
<dbReference type="Gene3D" id="2.40.10.10">
    <property type="entry name" value="Trypsin-like serine proteases"/>
    <property type="match status" value="2"/>
</dbReference>
<reference evidence="5 6" key="1">
    <citation type="submission" date="2023-04" db="EMBL/GenBank/DDBJ databases">
        <title>Marinobulbifer ophiurae gen. nov., sp. Nov., isolate from tissue of brittle star Ophioplocus japonicus.</title>
        <authorList>
            <person name="Kawano K."/>
            <person name="Sawayama S."/>
            <person name="Nakagawa S."/>
        </authorList>
    </citation>
    <scope>NUCLEOTIDE SEQUENCE [LARGE SCALE GENOMIC DNA]</scope>
    <source>
        <strain evidence="5 6">NKW57</strain>
    </source>
</reference>
<evidence type="ECO:0000313" key="6">
    <source>
        <dbReference type="Proteomes" id="UP001224392"/>
    </source>
</evidence>
<organism evidence="5 6">
    <name type="scientific">Biformimicrobium ophioploci</name>
    <dbReference type="NCBI Taxonomy" id="3036711"/>
    <lineage>
        <taxon>Bacteria</taxon>
        <taxon>Pseudomonadati</taxon>
        <taxon>Pseudomonadota</taxon>
        <taxon>Gammaproteobacteria</taxon>
        <taxon>Cellvibrionales</taxon>
        <taxon>Microbulbiferaceae</taxon>
        <taxon>Biformimicrobium</taxon>
    </lineage>
</organism>
<dbReference type="Pfam" id="PF13365">
    <property type="entry name" value="Trypsin_2"/>
    <property type="match status" value="1"/>
</dbReference>
<dbReference type="InterPro" id="IPR043504">
    <property type="entry name" value="Peptidase_S1_PA_chymotrypsin"/>
</dbReference>
<dbReference type="InterPro" id="IPR001478">
    <property type="entry name" value="PDZ"/>
</dbReference>
<keyword evidence="2" id="KW-0645">Protease</keyword>
<protein>
    <submittedName>
        <fullName evidence="5">Trypsin-like peptidase domain-containing protein</fullName>
    </submittedName>
</protein>
<name>A0ABQ6LWI8_9GAMM</name>